<name>A0A2I1X945_NEISI</name>
<gene>
    <name evidence="1" type="ORF">CYK00_12140</name>
</gene>
<dbReference type="Proteomes" id="UP000234767">
    <property type="component" value="Unassembled WGS sequence"/>
</dbReference>
<reference evidence="1 2" key="1">
    <citation type="submission" date="2017-12" db="EMBL/GenBank/DDBJ databases">
        <title>Phylogenetic diversity of female urinary microbiome.</title>
        <authorList>
            <person name="Thomas-White K."/>
            <person name="Wolfe A.J."/>
        </authorList>
    </citation>
    <scope>NUCLEOTIDE SEQUENCE [LARGE SCALE GENOMIC DNA]</scope>
    <source>
        <strain evidence="1 2">UMB0321</strain>
    </source>
</reference>
<dbReference type="AlphaFoldDB" id="A0A2I1X945"/>
<evidence type="ECO:0000313" key="2">
    <source>
        <dbReference type="Proteomes" id="UP000234767"/>
    </source>
</evidence>
<comment type="caution">
    <text evidence="1">The sequence shown here is derived from an EMBL/GenBank/DDBJ whole genome shotgun (WGS) entry which is preliminary data.</text>
</comment>
<sequence>MADWCRDKAKSLAVQDIINRWKVLNKIFADEVIGRLSKVEYALPNGAMSDLRHLLAESQRLQNQAVRPLQSAVDEVKVTLNRIANALEKEVGGLQAARVGNKTPVRLERHDPNIVRGWNNAKKGLYGELISDEYMVNKGFNNLLPDNRRVRSLEDAPKGRGIDGIYGNPNPPPPYVVTETKFRTDADQYVDSDGTLTRAKSPLGLLGNTKSSGRQMSDQWVNDRLEKEIGDKARDVRQGGYEKWLMIVGPDGKIEAIHKLNPGATGIKQTVKP</sequence>
<organism evidence="1 2">
    <name type="scientific">Neisseria sicca</name>
    <dbReference type="NCBI Taxonomy" id="490"/>
    <lineage>
        <taxon>Bacteria</taxon>
        <taxon>Pseudomonadati</taxon>
        <taxon>Pseudomonadota</taxon>
        <taxon>Betaproteobacteria</taxon>
        <taxon>Neisseriales</taxon>
        <taxon>Neisseriaceae</taxon>
        <taxon>Neisseria</taxon>
    </lineage>
</organism>
<dbReference type="EMBL" id="PKJO01000029">
    <property type="protein sequence ID" value="PLA39156.1"/>
    <property type="molecule type" value="Genomic_DNA"/>
</dbReference>
<dbReference type="RefSeq" id="WP_101810940.1">
    <property type="nucleotide sequence ID" value="NZ_PKJO01000029.1"/>
</dbReference>
<accession>A0A2I1X945</accession>
<evidence type="ECO:0000313" key="1">
    <source>
        <dbReference type="EMBL" id="PLA39156.1"/>
    </source>
</evidence>
<protein>
    <submittedName>
        <fullName evidence="1">Uncharacterized protein</fullName>
    </submittedName>
</protein>
<proteinExistence type="predicted"/>